<gene>
    <name evidence="4" type="ORF">GH815_18565</name>
</gene>
<protein>
    <recommendedName>
        <fullName evidence="3">OmpR/PhoB-type domain-containing protein</fullName>
    </recommendedName>
</protein>
<evidence type="ECO:0000256" key="1">
    <source>
        <dbReference type="ARBA" id="ARBA00023125"/>
    </source>
</evidence>
<reference evidence="4 5" key="1">
    <citation type="submission" date="2019-11" db="EMBL/GenBank/DDBJ databases">
        <title>Draft Whole-Genome sequence of the marine photosynthetic bacterium Rhodovulum strictum DSM 11289.</title>
        <authorList>
            <person name="Kyndt J.A."/>
            <person name="Meyer T.E."/>
        </authorList>
    </citation>
    <scope>NUCLEOTIDE SEQUENCE [LARGE SCALE GENOMIC DNA]</scope>
    <source>
        <strain evidence="4 5">DSM 11289</strain>
    </source>
</reference>
<evidence type="ECO:0000313" key="5">
    <source>
        <dbReference type="Proteomes" id="UP000466730"/>
    </source>
</evidence>
<dbReference type="Gene3D" id="1.10.10.10">
    <property type="entry name" value="Winged helix-like DNA-binding domain superfamily/Winged helix DNA-binding domain"/>
    <property type="match status" value="1"/>
</dbReference>
<evidence type="ECO:0000259" key="3">
    <source>
        <dbReference type="PROSITE" id="PS51755"/>
    </source>
</evidence>
<feature type="DNA-binding region" description="OmpR/PhoB-type" evidence="2">
    <location>
        <begin position="61"/>
        <end position="166"/>
    </location>
</feature>
<dbReference type="InterPro" id="IPR036388">
    <property type="entry name" value="WH-like_DNA-bd_sf"/>
</dbReference>
<dbReference type="GO" id="GO:0000160">
    <property type="term" value="P:phosphorelay signal transduction system"/>
    <property type="evidence" value="ECO:0007669"/>
    <property type="project" value="InterPro"/>
</dbReference>
<dbReference type="SUPFAM" id="SSF46894">
    <property type="entry name" value="C-terminal effector domain of the bipartite response regulators"/>
    <property type="match status" value="1"/>
</dbReference>
<feature type="domain" description="OmpR/PhoB-type" evidence="3">
    <location>
        <begin position="61"/>
        <end position="166"/>
    </location>
</feature>
<dbReference type="AlphaFoldDB" id="A0A844BKG2"/>
<dbReference type="EMBL" id="WJPO01000065">
    <property type="protein sequence ID" value="MRH22958.1"/>
    <property type="molecule type" value="Genomic_DNA"/>
</dbReference>
<accession>A0A844BKG2</accession>
<dbReference type="GO" id="GO:0003677">
    <property type="term" value="F:DNA binding"/>
    <property type="evidence" value="ECO:0007669"/>
    <property type="project" value="UniProtKB-UniRule"/>
</dbReference>
<evidence type="ECO:0000256" key="2">
    <source>
        <dbReference type="PROSITE-ProRule" id="PRU01091"/>
    </source>
</evidence>
<keyword evidence="1 2" id="KW-0238">DNA-binding</keyword>
<comment type="caution">
    <text evidence="4">The sequence shown here is derived from an EMBL/GenBank/DDBJ whole genome shotgun (WGS) entry which is preliminary data.</text>
</comment>
<dbReference type="SMART" id="SM00862">
    <property type="entry name" value="Trans_reg_C"/>
    <property type="match status" value="1"/>
</dbReference>
<dbReference type="Proteomes" id="UP000466730">
    <property type="component" value="Unassembled WGS sequence"/>
</dbReference>
<name>A0A844BKG2_9RHOB</name>
<dbReference type="InterPro" id="IPR001867">
    <property type="entry name" value="OmpR/PhoB-type_DNA-bd"/>
</dbReference>
<evidence type="ECO:0000313" key="4">
    <source>
        <dbReference type="EMBL" id="MRH22958.1"/>
    </source>
</evidence>
<organism evidence="4 5">
    <name type="scientific">Rhodovulum strictum</name>
    <dbReference type="NCBI Taxonomy" id="58314"/>
    <lineage>
        <taxon>Bacteria</taxon>
        <taxon>Pseudomonadati</taxon>
        <taxon>Pseudomonadota</taxon>
        <taxon>Alphaproteobacteria</taxon>
        <taxon>Rhodobacterales</taxon>
        <taxon>Paracoccaceae</taxon>
        <taxon>Rhodovulum</taxon>
    </lineage>
</organism>
<dbReference type="GO" id="GO:0006355">
    <property type="term" value="P:regulation of DNA-templated transcription"/>
    <property type="evidence" value="ECO:0007669"/>
    <property type="project" value="InterPro"/>
</dbReference>
<keyword evidence="5" id="KW-1185">Reference proteome</keyword>
<dbReference type="InterPro" id="IPR016032">
    <property type="entry name" value="Sig_transdc_resp-reg_C-effctor"/>
</dbReference>
<dbReference type="OrthoDB" id="7503051at2"/>
<dbReference type="PROSITE" id="PS51755">
    <property type="entry name" value="OMPR_PHOB"/>
    <property type="match status" value="1"/>
</dbReference>
<sequence length="178" mass="19487">MMQPRVSRAQLEAAAGRGLCPQRLADEIGIHRQSVARAMVRHGVALPNGKAGRDPMLELRETVMDLRPADAVDLLLSVVADLAGQDDDRVGNGLGLTRMQRALFCALYRREGQVIPHTALYAALWPGVDEPRADCSAKVLVCSLRKALSGLARVEPVFGEGYRLVREDGVVFSWETDR</sequence>
<proteinExistence type="predicted"/>
<dbReference type="Pfam" id="PF00486">
    <property type="entry name" value="Trans_reg_C"/>
    <property type="match status" value="1"/>
</dbReference>